<sequence>MKQIPVLFGLIIGILLCGCANTKHYTRGPVKVFDPDTSAIPQPEQVDRSRYWEQLNYTLFHQLRKPLNLNTVGRSAGMVLGISEPREADNINVLDEPPESSWYNYRHFYNPMTLEELANGPNETAPPDTTGNWTIFQASIGGPNAWFFIEDRKGDRYLIKFDSPDFPELRTSSEVISTKFFHAAGYNVPEATITYLNPSKFTIKDSVMVREGRRRREMTQADIKNTLLERPRNRFGKVRTIAIKFVEGTPIGPWGFEGTRDDDPNDRVAHEHRRELRGLRVISSWLNDTDRRDANSLAVYTEGGYVKHYLQDFGSTLGANGAGVHTPIDGQAYLIDPRYMALNTLSLGMNVNVWEKDQAITPFPSVGYFRSDIFEPEEWVTAHPLPAFENMTLRDAYWGAKQVMSFSDEDIRRIVKTGRITNGEAQSFLWQILINRRDKIGEYWFSRINPLDKFRAEITNGDLVLHFVDLGVEGNIFRADNTRYRYEVFAGNKQVLKARGTEENRAIFNIAGIKQTSSEASRVINFRLYTEREDIGYKPVKVYVALEKSGPRIVGVNREQ</sequence>
<evidence type="ECO:0000313" key="2">
    <source>
        <dbReference type="Proteomes" id="UP000473278"/>
    </source>
</evidence>
<organism evidence="1 2">
    <name type="scientific">Halalkalibaculum roseum</name>
    <dbReference type="NCBI Taxonomy" id="2709311"/>
    <lineage>
        <taxon>Bacteria</taxon>
        <taxon>Pseudomonadati</taxon>
        <taxon>Balneolota</taxon>
        <taxon>Balneolia</taxon>
        <taxon>Balneolales</taxon>
        <taxon>Balneolaceae</taxon>
        <taxon>Halalkalibaculum</taxon>
    </lineage>
</organism>
<name>A0A6M1SWH2_9BACT</name>
<proteinExistence type="predicted"/>
<gene>
    <name evidence="1" type="ORF">G3570_12200</name>
</gene>
<reference evidence="1 2" key="1">
    <citation type="submission" date="2020-02" db="EMBL/GenBank/DDBJ databases">
        <title>Balneolaceae bacterium YR4-1, complete genome.</title>
        <authorList>
            <person name="Li Y."/>
            <person name="Wu S."/>
        </authorList>
    </citation>
    <scope>NUCLEOTIDE SEQUENCE [LARGE SCALE GENOMIC DNA]</scope>
    <source>
        <strain evidence="1 2">YR4-1</strain>
    </source>
</reference>
<protein>
    <submittedName>
        <fullName evidence="1">Uncharacterized protein</fullName>
    </submittedName>
</protein>
<dbReference type="Proteomes" id="UP000473278">
    <property type="component" value="Unassembled WGS sequence"/>
</dbReference>
<evidence type="ECO:0000313" key="1">
    <source>
        <dbReference type="EMBL" id="NGP77400.1"/>
    </source>
</evidence>
<accession>A0A6M1SWH2</accession>
<dbReference type="EMBL" id="JAALLT010000004">
    <property type="protein sequence ID" value="NGP77400.1"/>
    <property type="molecule type" value="Genomic_DNA"/>
</dbReference>
<dbReference type="PROSITE" id="PS51257">
    <property type="entry name" value="PROKAR_LIPOPROTEIN"/>
    <property type="match status" value="1"/>
</dbReference>
<comment type="caution">
    <text evidence="1">The sequence shown here is derived from an EMBL/GenBank/DDBJ whole genome shotgun (WGS) entry which is preliminary data.</text>
</comment>
<dbReference type="AlphaFoldDB" id="A0A6M1SWH2"/>
<keyword evidence="2" id="KW-1185">Reference proteome</keyword>